<evidence type="ECO:0000259" key="4">
    <source>
        <dbReference type="Pfam" id="PF00294"/>
    </source>
</evidence>
<dbReference type="PANTHER" id="PTHR43320">
    <property type="entry name" value="SUGAR KINASE"/>
    <property type="match status" value="1"/>
</dbReference>
<evidence type="ECO:0000256" key="1">
    <source>
        <dbReference type="ARBA" id="ARBA00010688"/>
    </source>
</evidence>
<keyword evidence="6" id="KW-1185">Reference proteome</keyword>
<keyword evidence="3 5" id="KW-0418">Kinase</keyword>
<dbReference type="Gene3D" id="3.40.1190.20">
    <property type="match status" value="1"/>
</dbReference>
<dbReference type="Pfam" id="PF00294">
    <property type="entry name" value="PfkB"/>
    <property type="match status" value="1"/>
</dbReference>
<dbReference type="EMBL" id="CP035491">
    <property type="protein sequence ID" value="QAY75081.1"/>
    <property type="molecule type" value="Genomic_DNA"/>
</dbReference>
<dbReference type="AlphaFoldDB" id="A0A4V0YHL0"/>
<evidence type="ECO:0000313" key="5">
    <source>
        <dbReference type="EMBL" id="QAY75081.1"/>
    </source>
</evidence>
<accession>A0A4V0YHL0</accession>
<name>A0A4V0YHL0_9MICO</name>
<proteinExistence type="inferred from homology"/>
<evidence type="ECO:0000256" key="3">
    <source>
        <dbReference type="ARBA" id="ARBA00022777"/>
    </source>
</evidence>
<dbReference type="InterPro" id="IPR011611">
    <property type="entry name" value="PfkB_dom"/>
</dbReference>
<organism evidence="5 6">
    <name type="scientific">Agromyces protaetiae</name>
    <dbReference type="NCBI Taxonomy" id="2509455"/>
    <lineage>
        <taxon>Bacteria</taxon>
        <taxon>Bacillati</taxon>
        <taxon>Actinomycetota</taxon>
        <taxon>Actinomycetes</taxon>
        <taxon>Micrococcales</taxon>
        <taxon>Microbacteriaceae</taxon>
        <taxon>Agromyces</taxon>
    </lineage>
</organism>
<dbReference type="Proteomes" id="UP000291259">
    <property type="component" value="Chromosome"/>
</dbReference>
<dbReference type="SUPFAM" id="SSF53613">
    <property type="entry name" value="Ribokinase-like"/>
    <property type="match status" value="1"/>
</dbReference>
<reference evidence="5 6" key="1">
    <citation type="submission" date="2019-01" db="EMBL/GenBank/DDBJ databases">
        <title>Genome sequencing of strain FW100M-8.</title>
        <authorList>
            <person name="Heo J."/>
            <person name="Kim S.-J."/>
            <person name="Kim J.-S."/>
            <person name="Hong S.-B."/>
            <person name="Kwon S.-W."/>
        </authorList>
    </citation>
    <scope>NUCLEOTIDE SEQUENCE [LARGE SCALE GENOMIC DNA]</scope>
    <source>
        <strain evidence="5 6">FW100M-8</strain>
    </source>
</reference>
<protein>
    <submittedName>
        <fullName evidence="5">Carbohydrate kinase family protein</fullName>
    </submittedName>
</protein>
<dbReference type="OrthoDB" id="9808601at2"/>
<evidence type="ECO:0000313" key="6">
    <source>
        <dbReference type="Proteomes" id="UP000291259"/>
    </source>
</evidence>
<keyword evidence="2" id="KW-0808">Transferase</keyword>
<sequence>MLAVVGDLVEDIVVWASEKLRHATDTAAEVFRTRGGSGANVAALAAPLVSTRFIGCVGDDAAGDVLQSALAQSGVDVRVQRRGRSGAVVLLVDATGERTMFPDRGAAALLGPVDVDWLDGVGWLHAPSYGFERQPMCGSLVRLVIDARERGVVVSIDASSTGLLASLGVDEYVELVQTLGVDVFLANEDEAALLGISHGGAPAARLATRVVVKHGPNPTEVFDDGVLVARVEVEPVAVVRDLIGAGDAFAAGFIAASIDGASVSDACLAGHARAAVVLGGPGTSEIPIVNPG</sequence>
<gene>
    <name evidence="5" type="ORF">ET445_16190</name>
</gene>
<comment type="similarity">
    <text evidence="1">Belongs to the carbohydrate kinase PfkB family.</text>
</comment>
<evidence type="ECO:0000256" key="2">
    <source>
        <dbReference type="ARBA" id="ARBA00022679"/>
    </source>
</evidence>
<dbReference type="PANTHER" id="PTHR43320:SF3">
    <property type="entry name" value="CARBOHYDRATE KINASE PFKB DOMAIN-CONTAINING PROTEIN"/>
    <property type="match status" value="1"/>
</dbReference>
<feature type="domain" description="Carbohydrate kinase PfkB" evidence="4">
    <location>
        <begin position="2"/>
        <end position="285"/>
    </location>
</feature>
<dbReference type="GO" id="GO:0016301">
    <property type="term" value="F:kinase activity"/>
    <property type="evidence" value="ECO:0007669"/>
    <property type="project" value="UniProtKB-KW"/>
</dbReference>
<dbReference type="KEGG" id="agf:ET445_16190"/>
<dbReference type="InterPro" id="IPR052700">
    <property type="entry name" value="Carb_kinase_PfkB-like"/>
</dbReference>
<dbReference type="InterPro" id="IPR029056">
    <property type="entry name" value="Ribokinase-like"/>
</dbReference>